<accession>A0AAV8V9T8</accession>
<dbReference type="GO" id="GO:0003676">
    <property type="term" value="F:nucleic acid binding"/>
    <property type="evidence" value="ECO:0007669"/>
    <property type="project" value="InterPro"/>
</dbReference>
<comment type="caution">
    <text evidence="2">The sequence shown here is derived from an EMBL/GenBank/DDBJ whole genome shotgun (WGS) entry which is preliminary data.</text>
</comment>
<sequence>MFKHTQDSHCIIKKAENAHNILKTFCHHTWGADPNITLLFYNTLVKSTMDYGSIWYDCRSAISKIKSATPVSHQNHIITDIVKLHSEAARTSKLIYFAWVKGHAGITDNEIVDNLAKEAAENGHYITFKIPASDLFPTFKSKIKTDWQLQYENSVKGTFFRMIHQFVTFIPWFANTSNKHFIKTICRMRSNHALYPQYNNRIGLTDTPYCICNEIADLQHMTLIWLE</sequence>
<evidence type="ECO:0000259" key="1">
    <source>
        <dbReference type="Pfam" id="PF00075"/>
    </source>
</evidence>
<proteinExistence type="predicted"/>
<dbReference type="InterPro" id="IPR012337">
    <property type="entry name" value="RNaseH-like_sf"/>
</dbReference>
<reference evidence="2 3" key="1">
    <citation type="journal article" date="2023" name="Insect Mol. Biol.">
        <title>Genome sequencing provides insights into the evolution of gene families encoding plant cell wall-degrading enzymes in longhorned beetles.</title>
        <authorList>
            <person name="Shin N.R."/>
            <person name="Okamura Y."/>
            <person name="Kirsch R."/>
            <person name="Pauchet Y."/>
        </authorList>
    </citation>
    <scope>NUCLEOTIDE SEQUENCE [LARGE SCALE GENOMIC DNA]</scope>
    <source>
        <strain evidence="2">EAD_L_NR</strain>
    </source>
</reference>
<protein>
    <recommendedName>
        <fullName evidence="1">RNase H type-1 domain-containing protein</fullName>
    </recommendedName>
</protein>
<dbReference type="SUPFAM" id="SSF53098">
    <property type="entry name" value="Ribonuclease H-like"/>
    <property type="match status" value="1"/>
</dbReference>
<dbReference type="GO" id="GO:0004523">
    <property type="term" value="F:RNA-DNA hybrid ribonuclease activity"/>
    <property type="evidence" value="ECO:0007669"/>
    <property type="project" value="InterPro"/>
</dbReference>
<dbReference type="InterPro" id="IPR002156">
    <property type="entry name" value="RNaseH_domain"/>
</dbReference>
<name>A0AAV8V9T8_9CUCU</name>
<gene>
    <name evidence="2" type="ORF">NQ315_011262</name>
</gene>
<keyword evidence="3" id="KW-1185">Reference proteome</keyword>
<feature type="domain" description="RNase H type-1" evidence="1">
    <location>
        <begin position="68"/>
        <end position="120"/>
    </location>
</feature>
<dbReference type="InterPro" id="IPR036397">
    <property type="entry name" value="RNaseH_sf"/>
</dbReference>
<dbReference type="EMBL" id="JANEYG010000226">
    <property type="protein sequence ID" value="KAJ8910997.1"/>
    <property type="molecule type" value="Genomic_DNA"/>
</dbReference>
<organism evidence="2 3">
    <name type="scientific">Exocentrus adspersus</name>
    <dbReference type="NCBI Taxonomy" id="1586481"/>
    <lineage>
        <taxon>Eukaryota</taxon>
        <taxon>Metazoa</taxon>
        <taxon>Ecdysozoa</taxon>
        <taxon>Arthropoda</taxon>
        <taxon>Hexapoda</taxon>
        <taxon>Insecta</taxon>
        <taxon>Pterygota</taxon>
        <taxon>Neoptera</taxon>
        <taxon>Endopterygota</taxon>
        <taxon>Coleoptera</taxon>
        <taxon>Polyphaga</taxon>
        <taxon>Cucujiformia</taxon>
        <taxon>Chrysomeloidea</taxon>
        <taxon>Cerambycidae</taxon>
        <taxon>Lamiinae</taxon>
        <taxon>Acanthocinini</taxon>
        <taxon>Exocentrus</taxon>
    </lineage>
</organism>
<dbReference type="AlphaFoldDB" id="A0AAV8V9T8"/>
<dbReference type="Gene3D" id="3.30.420.10">
    <property type="entry name" value="Ribonuclease H-like superfamily/Ribonuclease H"/>
    <property type="match status" value="1"/>
</dbReference>
<dbReference type="Pfam" id="PF00075">
    <property type="entry name" value="RNase_H"/>
    <property type="match status" value="1"/>
</dbReference>
<dbReference type="Proteomes" id="UP001159042">
    <property type="component" value="Unassembled WGS sequence"/>
</dbReference>
<evidence type="ECO:0000313" key="2">
    <source>
        <dbReference type="EMBL" id="KAJ8910997.1"/>
    </source>
</evidence>
<evidence type="ECO:0000313" key="3">
    <source>
        <dbReference type="Proteomes" id="UP001159042"/>
    </source>
</evidence>